<keyword evidence="2 5" id="KW-0378">Hydrolase</keyword>
<comment type="caution">
    <text evidence="5">The sequence shown here is derived from an EMBL/GenBank/DDBJ whole genome shotgun (WGS) entry which is preliminary data.</text>
</comment>
<sequence length="722" mass="80858">MTPWHGAAHSPWGRVEAGRPFPLGATFTGEGTNFALFSAHATEVDLCLFDPVTGHETARIRLPEYTDEIWHGYVPGLRPGTLYGYRVHGPYAPEEGHRFNPNKLVIDPYARALSHRMRTDELMAGYVSRTLDDLTFDVRDSARVVPKGIVVDLGDDGKRPPRPGHPWPETVIYEGHPRGLTMRREDVPEHLRGTYDGLARPGMLDHLTRLGVTAVELLPIHAYLDEGFLTRRSLVNYWGYAPIAYFAPEVRYDRGSPAGVMNRVRAMVDRFHSAGIEVILDVVYNHTGEVDQLGSTICYRGIDNATYYRLMPEAPRYYQNDTGTGNSLNTAHPHVTALVLDSLRHWVEVLGVDGFRFDLATTIGREPYGFDPDGRLLTAMRQDPVLAHVKLIAEPWDIGPGGYQVGNFPPGMAEWNDKYRDTVRRFWRGDEAVTPDLATRLLGSADLFDNRGRRPWASVNFVTAHDGFTLADLVAYNHKHNEANLENNRDGHHDNLSHNHGVEGPTHDPIILAARRRATRNLLATLFLSQGTPMLTAGDETANTQHGNNNAYCQDNPTGWVDWDAANDPDLPDFVAALVKLRREHSVLRQPNFVHAKIRAADGQLEVQWVSPSGRAVVNSEWRNPGFRCFGLIVRSAAVRAENDEADPVMMIFNGLAETVRFTLPSVRRGRVWRRIFATTAPTGHLEPTLHDPGAALTVEPRSIVVFEKIRTQSGRTQRGRR</sequence>
<organism evidence="5 6">
    <name type="scientific">Methylobrevis pamukkalensis</name>
    <dbReference type="NCBI Taxonomy" id="1439726"/>
    <lineage>
        <taxon>Bacteria</taxon>
        <taxon>Pseudomonadati</taxon>
        <taxon>Pseudomonadota</taxon>
        <taxon>Alphaproteobacteria</taxon>
        <taxon>Hyphomicrobiales</taxon>
        <taxon>Pleomorphomonadaceae</taxon>
        <taxon>Methylobrevis</taxon>
    </lineage>
</organism>
<dbReference type="Gene3D" id="2.60.40.1180">
    <property type="entry name" value="Golgi alpha-mannosidase II"/>
    <property type="match status" value="1"/>
</dbReference>
<dbReference type="GO" id="GO:0004135">
    <property type="term" value="F:amylo-alpha-1,6-glucosidase activity"/>
    <property type="evidence" value="ECO:0007669"/>
    <property type="project" value="InterPro"/>
</dbReference>
<accession>A0A1E3GZ63</accession>
<dbReference type="InterPro" id="IPR006047">
    <property type="entry name" value="GH13_cat_dom"/>
</dbReference>
<keyword evidence="6" id="KW-1185">Reference proteome</keyword>
<dbReference type="EMBL" id="MCRJ01000097">
    <property type="protein sequence ID" value="ODN69322.1"/>
    <property type="molecule type" value="Genomic_DNA"/>
</dbReference>
<evidence type="ECO:0000313" key="5">
    <source>
        <dbReference type="EMBL" id="ODN69322.1"/>
    </source>
</evidence>
<dbReference type="InterPro" id="IPR044505">
    <property type="entry name" value="GlgX_Isoamylase_N_E_set"/>
</dbReference>
<keyword evidence="3 5" id="KW-0326">Glycosidase</keyword>
<evidence type="ECO:0000313" key="6">
    <source>
        <dbReference type="Proteomes" id="UP000094622"/>
    </source>
</evidence>
<reference evidence="5 6" key="1">
    <citation type="submission" date="2016-07" db="EMBL/GenBank/DDBJ databases">
        <title>Draft Genome Sequence of Methylobrevis pamukkalensis PK2.</title>
        <authorList>
            <person name="Vasilenko O.V."/>
            <person name="Doronina N.V."/>
            <person name="Shmareva M.N."/>
            <person name="Tarlachkov S.V."/>
            <person name="Mustakhimov I."/>
            <person name="Trotsenko Y.A."/>
        </authorList>
    </citation>
    <scope>NUCLEOTIDE SEQUENCE [LARGE SCALE GENOMIC DNA]</scope>
    <source>
        <strain evidence="5 6">PK2</strain>
    </source>
</reference>
<evidence type="ECO:0000259" key="4">
    <source>
        <dbReference type="SMART" id="SM00642"/>
    </source>
</evidence>
<dbReference type="InterPro" id="IPR013780">
    <property type="entry name" value="Glyco_hydro_b"/>
</dbReference>
<dbReference type="AlphaFoldDB" id="A0A1E3GZ63"/>
<dbReference type="CDD" id="cd11326">
    <property type="entry name" value="AmyAc_Glg_debranch"/>
    <property type="match status" value="1"/>
</dbReference>
<dbReference type="SUPFAM" id="SSF51011">
    <property type="entry name" value="Glycosyl hydrolase domain"/>
    <property type="match status" value="1"/>
</dbReference>
<dbReference type="PANTHER" id="PTHR43002">
    <property type="entry name" value="GLYCOGEN DEBRANCHING ENZYME"/>
    <property type="match status" value="1"/>
</dbReference>
<evidence type="ECO:0000256" key="1">
    <source>
        <dbReference type="ARBA" id="ARBA00008061"/>
    </source>
</evidence>
<dbReference type="SUPFAM" id="SSF81296">
    <property type="entry name" value="E set domains"/>
    <property type="match status" value="1"/>
</dbReference>
<dbReference type="InterPro" id="IPR004193">
    <property type="entry name" value="Glyco_hydro_13_N"/>
</dbReference>
<name>A0A1E3GZ63_9HYPH</name>
<dbReference type="SUPFAM" id="SSF51445">
    <property type="entry name" value="(Trans)glycosidases"/>
    <property type="match status" value="1"/>
</dbReference>
<dbReference type="EC" id="3.2.1.-" evidence="5"/>
<dbReference type="Gene3D" id="3.20.20.80">
    <property type="entry name" value="Glycosidases"/>
    <property type="match status" value="1"/>
</dbReference>
<dbReference type="Pfam" id="PF02922">
    <property type="entry name" value="CBM_48"/>
    <property type="match status" value="1"/>
</dbReference>
<dbReference type="NCBIfam" id="TIGR02100">
    <property type="entry name" value="glgX_debranch"/>
    <property type="match status" value="1"/>
</dbReference>
<dbReference type="PATRIC" id="fig|1439726.3.peg.3551"/>
<dbReference type="InterPro" id="IPR017853">
    <property type="entry name" value="GH"/>
</dbReference>
<dbReference type="Gene3D" id="2.60.40.10">
    <property type="entry name" value="Immunoglobulins"/>
    <property type="match status" value="1"/>
</dbReference>
<protein>
    <submittedName>
        <fullName evidence="5">Glycogen debranching enzyme</fullName>
        <ecNumber evidence="5">3.2.1.-</ecNumber>
    </submittedName>
</protein>
<dbReference type="InterPro" id="IPR013783">
    <property type="entry name" value="Ig-like_fold"/>
</dbReference>
<dbReference type="InterPro" id="IPR014756">
    <property type="entry name" value="Ig_E-set"/>
</dbReference>
<dbReference type="RefSeq" id="WP_069307738.1">
    <property type="nucleotide sequence ID" value="NZ_MCRJ01000097.1"/>
</dbReference>
<dbReference type="GO" id="GO:0005980">
    <property type="term" value="P:glycogen catabolic process"/>
    <property type="evidence" value="ECO:0007669"/>
    <property type="project" value="InterPro"/>
</dbReference>
<comment type="similarity">
    <text evidence="1">Belongs to the glycosyl hydrolase 13 family.</text>
</comment>
<proteinExistence type="inferred from homology"/>
<evidence type="ECO:0000256" key="2">
    <source>
        <dbReference type="ARBA" id="ARBA00022801"/>
    </source>
</evidence>
<dbReference type="SMART" id="SM00642">
    <property type="entry name" value="Aamy"/>
    <property type="match status" value="1"/>
</dbReference>
<gene>
    <name evidence="5" type="primary">glgX_1</name>
    <name evidence="5" type="ORF">A6302_03377</name>
</gene>
<feature type="domain" description="Glycosyl hydrolase family 13 catalytic" evidence="4">
    <location>
        <begin position="148"/>
        <end position="582"/>
    </location>
</feature>
<dbReference type="Proteomes" id="UP000094622">
    <property type="component" value="Unassembled WGS sequence"/>
</dbReference>
<dbReference type="InterPro" id="IPR011837">
    <property type="entry name" value="Glycogen_debranch_GlgX"/>
</dbReference>
<evidence type="ECO:0000256" key="3">
    <source>
        <dbReference type="ARBA" id="ARBA00023295"/>
    </source>
</evidence>
<dbReference type="CDD" id="cd02856">
    <property type="entry name" value="E_set_GDE_Isoamylase_N"/>
    <property type="match status" value="1"/>
</dbReference>